<protein>
    <submittedName>
        <fullName evidence="12">TonB-dependent receptor</fullName>
    </submittedName>
</protein>
<dbReference type="RefSeq" id="WP_160363902.1">
    <property type="nucleotide sequence ID" value="NZ_JACEIB010000027.1"/>
</dbReference>
<dbReference type="SUPFAM" id="SSF56935">
    <property type="entry name" value="Porins"/>
    <property type="match status" value="1"/>
</dbReference>
<evidence type="ECO:0000256" key="6">
    <source>
        <dbReference type="ARBA" id="ARBA00023237"/>
    </source>
</evidence>
<keyword evidence="2 7" id="KW-0813">Transport</keyword>
<dbReference type="PANTHER" id="PTHR30069:SF46">
    <property type="entry name" value="OAR PROTEIN"/>
    <property type="match status" value="1"/>
</dbReference>
<dbReference type="Pfam" id="PF25183">
    <property type="entry name" value="OMP_b-brl_4"/>
    <property type="match status" value="3"/>
</dbReference>
<evidence type="ECO:0000256" key="1">
    <source>
        <dbReference type="ARBA" id="ARBA00004571"/>
    </source>
</evidence>
<evidence type="ECO:0000256" key="10">
    <source>
        <dbReference type="SAM" id="SignalP"/>
    </source>
</evidence>
<dbReference type="Gene3D" id="2.60.40.1120">
    <property type="entry name" value="Carboxypeptidase-like, regulatory domain"/>
    <property type="match status" value="1"/>
</dbReference>
<dbReference type="GO" id="GO:0044718">
    <property type="term" value="P:siderophore transmembrane transport"/>
    <property type="evidence" value="ECO:0007669"/>
    <property type="project" value="TreeGrafter"/>
</dbReference>
<evidence type="ECO:0000256" key="4">
    <source>
        <dbReference type="ARBA" id="ARBA00022692"/>
    </source>
</evidence>
<dbReference type="InterPro" id="IPR057601">
    <property type="entry name" value="Oar-like_b-barrel"/>
</dbReference>
<evidence type="ECO:0000256" key="5">
    <source>
        <dbReference type="ARBA" id="ARBA00023136"/>
    </source>
</evidence>
<evidence type="ECO:0000256" key="3">
    <source>
        <dbReference type="ARBA" id="ARBA00022452"/>
    </source>
</evidence>
<comment type="caution">
    <text evidence="12">The sequence shown here is derived from an EMBL/GenBank/DDBJ whole genome shotgun (WGS) entry which is preliminary data.</text>
</comment>
<dbReference type="PROSITE" id="PS01156">
    <property type="entry name" value="TONB_DEPENDENT_REC_2"/>
    <property type="match status" value="1"/>
</dbReference>
<feature type="domain" description="TonB-dependent transporter Oar-like beta-barrel" evidence="11">
    <location>
        <begin position="900"/>
        <end position="969"/>
    </location>
</feature>
<keyword evidence="6 7" id="KW-0998">Cell outer membrane</keyword>
<keyword evidence="3 7" id="KW-1134">Transmembrane beta strand</keyword>
<dbReference type="GO" id="GO:0009279">
    <property type="term" value="C:cell outer membrane"/>
    <property type="evidence" value="ECO:0007669"/>
    <property type="project" value="UniProtKB-SubCell"/>
</dbReference>
<dbReference type="GO" id="GO:0030246">
    <property type="term" value="F:carbohydrate binding"/>
    <property type="evidence" value="ECO:0007669"/>
    <property type="project" value="InterPro"/>
</dbReference>
<gene>
    <name evidence="12" type="ORF">HZF05_18125</name>
</gene>
<evidence type="ECO:0000256" key="2">
    <source>
        <dbReference type="ARBA" id="ARBA00022448"/>
    </source>
</evidence>
<dbReference type="Gene3D" id="2.40.170.20">
    <property type="entry name" value="TonB-dependent receptor, beta-barrel domain"/>
    <property type="match status" value="1"/>
</dbReference>
<dbReference type="SUPFAM" id="SSF49452">
    <property type="entry name" value="Starch-binding domain-like"/>
    <property type="match status" value="1"/>
</dbReference>
<dbReference type="Pfam" id="PF13620">
    <property type="entry name" value="CarboxypepD_reg"/>
    <property type="match status" value="1"/>
</dbReference>
<dbReference type="InterPro" id="IPR013784">
    <property type="entry name" value="Carb-bd-like_fold"/>
</dbReference>
<accession>A0A838LAZ9</accession>
<dbReference type="InterPro" id="IPR037066">
    <property type="entry name" value="Plug_dom_sf"/>
</dbReference>
<feature type="domain" description="TonB-dependent transporter Oar-like beta-barrel" evidence="11">
    <location>
        <begin position="390"/>
        <end position="890"/>
    </location>
</feature>
<dbReference type="GO" id="GO:0015344">
    <property type="term" value="F:siderophore uptake transmembrane transporter activity"/>
    <property type="evidence" value="ECO:0007669"/>
    <property type="project" value="TreeGrafter"/>
</dbReference>
<feature type="signal peptide" evidence="10">
    <location>
        <begin position="1"/>
        <end position="29"/>
    </location>
</feature>
<name>A0A838LAZ9_9SPHN</name>
<keyword evidence="10" id="KW-0732">Signal</keyword>
<organism evidence="12 13">
    <name type="scientific">Sphingomonas chungangi</name>
    <dbReference type="NCBI Taxonomy" id="2683589"/>
    <lineage>
        <taxon>Bacteria</taxon>
        <taxon>Pseudomonadati</taxon>
        <taxon>Pseudomonadota</taxon>
        <taxon>Alphaproteobacteria</taxon>
        <taxon>Sphingomonadales</taxon>
        <taxon>Sphingomonadaceae</taxon>
        <taxon>Sphingomonas</taxon>
    </lineage>
</organism>
<dbReference type="AlphaFoldDB" id="A0A838LAZ9"/>
<proteinExistence type="inferred from homology"/>
<reference evidence="12 13" key="1">
    <citation type="submission" date="2020-07" db="EMBL/GenBank/DDBJ databases">
        <authorList>
            <person name="Sun Q."/>
        </authorList>
    </citation>
    <scope>NUCLEOTIDE SEQUENCE [LARGE SCALE GENOMIC DNA]</scope>
    <source>
        <strain evidence="12 13">CGMCC 1.13654</strain>
    </source>
</reference>
<dbReference type="InterPro" id="IPR039426">
    <property type="entry name" value="TonB-dep_rcpt-like"/>
</dbReference>
<sequence>MHSSAVRARALLRVALLASAVAVATPSFAQTTTASIRGTVAHGANAQITAVDTNSGASRHTTADANGVYTLPGLRPGTYDITFAAGAQTTKQQVTVGVGENSTLDVDVAPPPQTANAAPGAGQIVVTGRRLVETRTSELGTNVTTQQIQNLPQASRNFLNFAQLAPGVRVSSNPNRKTFSGAGVSQDPNGESLGGPQVNVFIDGVSLKSDINQGGIVGGDSSKGNPFPQAAVQEFRVISSNYKAEYEDAGTTVISAVTKSGGNEFHGEAFGFFQLNSLRSKDYFQKQNARDGIADNSDFSQKQYGASLGGPIVKDKLHFFVAYEANQQNNVQSVVLGRRTEPGVLDQFGKYEGTFNTPFHEDLGFAKLTLEATEADTIDLSGSIRKEKDLQGFGGQTARTVASDVKNTVYTGRLRWAHNKGDFLNEASIDYLYFKFAPTPDDPTDVQQAYDQTITIGGASTSQKVVQKGFTLRDNMTFSNVDFLGGNHVFKLGGKVAFVDYTVNNDLNGNPIFKYQNRPDLDEDFTQPYEANYGVGDPTIHAKDTQIGVFAQDDWKATDKLTFNIGLRWDYETNAKNNDYVTPADAATALRNLQTQLNAVGVTSFKASDYISDGHNRKPYWKEFQPRLGVSYDIFGNQRTVAFMGWGRYFDRTLFRNAAEEALFRQFASRTFEFSKDGGIRDGKQTIQWDPKYLSKDGLDALIADSVAPPGELRITRNDMKPPRTDQFSVGIRQKIGRLINTSIAYNHVVAKDQVGYYPVNRMPTPNADGGYDAIPVPGFGDVIAMTQARASKYDGMYVTIDKAFTKASPWSINIAYTLSFSKERGYAFNFDHPDVAAQPYLPNAGDERHRVVISGLAQLPWDFQISTLMVFGSGQPYQVTDQTNGPGAFQTVSNVGHTKPFRQVDLRLTKDIHLFGHDRTDFQLIAEVFNVFNRANFQDYDGFIPTPPQTNSNFGNPTDLAGPPRTFQFGARFSF</sequence>
<feature type="short sequence motif" description="TonB C-terminal box" evidence="8">
    <location>
        <begin position="959"/>
        <end position="976"/>
    </location>
</feature>
<evidence type="ECO:0000256" key="7">
    <source>
        <dbReference type="PROSITE-ProRule" id="PRU01360"/>
    </source>
</evidence>
<dbReference type="EMBL" id="JACEIB010000027">
    <property type="protein sequence ID" value="MBA2936002.1"/>
    <property type="molecule type" value="Genomic_DNA"/>
</dbReference>
<evidence type="ECO:0000313" key="13">
    <source>
        <dbReference type="Proteomes" id="UP000570166"/>
    </source>
</evidence>
<dbReference type="Gene3D" id="2.170.130.10">
    <property type="entry name" value="TonB-dependent receptor, plug domain"/>
    <property type="match status" value="1"/>
</dbReference>
<dbReference type="PROSITE" id="PS52016">
    <property type="entry name" value="TONB_DEPENDENT_REC_3"/>
    <property type="match status" value="1"/>
</dbReference>
<keyword evidence="12" id="KW-0675">Receptor</keyword>
<feature type="region of interest" description="Disordered" evidence="9">
    <location>
        <begin position="172"/>
        <end position="191"/>
    </location>
</feature>
<dbReference type="Proteomes" id="UP000570166">
    <property type="component" value="Unassembled WGS sequence"/>
</dbReference>
<feature type="domain" description="TonB-dependent transporter Oar-like beta-barrel" evidence="11">
    <location>
        <begin position="257"/>
        <end position="334"/>
    </location>
</feature>
<keyword evidence="13" id="KW-1185">Reference proteome</keyword>
<keyword evidence="5 7" id="KW-0472">Membrane</keyword>
<evidence type="ECO:0000259" key="11">
    <source>
        <dbReference type="Pfam" id="PF25183"/>
    </source>
</evidence>
<dbReference type="InterPro" id="IPR010917">
    <property type="entry name" value="TonB_rcpt_CS"/>
</dbReference>
<evidence type="ECO:0000256" key="8">
    <source>
        <dbReference type="PROSITE-ProRule" id="PRU10144"/>
    </source>
</evidence>
<comment type="subcellular location">
    <subcellularLocation>
        <location evidence="1 7">Cell outer membrane</location>
        <topology evidence="1 7">Multi-pass membrane protein</topology>
    </subcellularLocation>
</comment>
<keyword evidence="4 7" id="KW-0812">Transmembrane</keyword>
<feature type="chain" id="PRO_5033008618" evidence="10">
    <location>
        <begin position="30"/>
        <end position="976"/>
    </location>
</feature>
<dbReference type="InterPro" id="IPR036942">
    <property type="entry name" value="Beta-barrel_TonB_sf"/>
</dbReference>
<evidence type="ECO:0000256" key="9">
    <source>
        <dbReference type="SAM" id="MobiDB-lite"/>
    </source>
</evidence>
<evidence type="ECO:0000313" key="12">
    <source>
        <dbReference type="EMBL" id="MBA2936002.1"/>
    </source>
</evidence>
<comment type="similarity">
    <text evidence="7">Belongs to the TonB-dependent receptor family.</text>
</comment>
<dbReference type="PANTHER" id="PTHR30069">
    <property type="entry name" value="TONB-DEPENDENT OUTER MEMBRANE RECEPTOR"/>
    <property type="match status" value="1"/>
</dbReference>